<reference evidence="1 2" key="1">
    <citation type="journal article" date="2023" name="Commun. Biol.">
        <title>Genome analysis of Parmales, the sister group of diatoms, reveals the evolutionary specialization of diatoms from phago-mixotrophs to photoautotrophs.</title>
        <authorList>
            <person name="Ban H."/>
            <person name="Sato S."/>
            <person name="Yoshikawa S."/>
            <person name="Yamada K."/>
            <person name="Nakamura Y."/>
            <person name="Ichinomiya M."/>
            <person name="Sato N."/>
            <person name="Blanc-Mathieu R."/>
            <person name="Endo H."/>
            <person name="Kuwata A."/>
            <person name="Ogata H."/>
        </authorList>
    </citation>
    <scope>NUCLEOTIDE SEQUENCE [LARGE SCALE GENOMIC DNA]</scope>
</reference>
<evidence type="ECO:0000313" key="1">
    <source>
        <dbReference type="EMBL" id="GMI42693.1"/>
    </source>
</evidence>
<evidence type="ECO:0000313" key="2">
    <source>
        <dbReference type="Proteomes" id="UP001165060"/>
    </source>
</evidence>
<accession>A0ABQ6N7Y8</accession>
<evidence type="ECO:0008006" key="3">
    <source>
        <dbReference type="Google" id="ProtNLM"/>
    </source>
</evidence>
<comment type="caution">
    <text evidence="1">The sequence shown here is derived from an EMBL/GenBank/DDBJ whole genome shotgun (WGS) entry which is preliminary data.</text>
</comment>
<name>A0ABQ6N7Y8_9STRA</name>
<feature type="non-terminal residue" evidence="1">
    <location>
        <position position="477"/>
    </location>
</feature>
<organism evidence="1 2">
    <name type="scientific">Tetraparma gracilis</name>
    <dbReference type="NCBI Taxonomy" id="2962635"/>
    <lineage>
        <taxon>Eukaryota</taxon>
        <taxon>Sar</taxon>
        <taxon>Stramenopiles</taxon>
        <taxon>Ochrophyta</taxon>
        <taxon>Bolidophyceae</taxon>
        <taxon>Parmales</taxon>
        <taxon>Triparmaceae</taxon>
        <taxon>Tetraparma</taxon>
    </lineage>
</organism>
<keyword evidence="2" id="KW-1185">Reference proteome</keyword>
<protein>
    <recommendedName>
        <fullName evidence="3">Subtilisin</fullName>
    </recommendedName>
</protein>
<proteinExistence type="predicted"/>
<gene>
    <name evidence="1" type="ORF">TeGR_g10250</name>
</gene>
<dbReference type="Proteomes" id="UP001165060">
    <property type="component" value="Unassembled WGS sequence"/>
</dbReference>
<dbReference type="EMBL" id="BRYB01002304">
    <property type="protein sequence ID" value="GMI42693.1"/>
    <property type="molecule type" value="Genomic_DNA"/>
</dbReference>
<sequence>MLAPSAPSAGSLTGSPTQEEVVELGATRQLETTCKDDPLYMLPSMDGRTIRCGGIAGIMRAFDGLAELGASACDFVGGRFWLETSGFSLNSQQLRDLKCACPKACNACGACDAAPSGPSAGPVDDGGFAVGDLLQKLVPGKSGVQRGDLSGRGGICWCPGEDRAAGVAVGSYNWDKYPEVACHGGSVTSYLDDDAEERVGVRRVCDGTAVPPEAYVNDNNRCYLAPPTEAQFPGTFEERRALWRDRVDLFGEAMSWTSKATQFRYESDARWEDCAGNPLLGGVVGSGFSRSTQLGDPVSCASHRVSTTVRTRSSGAGDLCDVYKDDLEETPLFQVARSKTQAPYCANSAAIQMASFLVIGGLLNQSGGWSDGEAANIVASADELSFCSKEDRMMVTTQSEADEVDGGGPGFDHAYDPATYAPPVCNVGTDLESMLIYAEAGVRVIYPASDYGDIFAGYDLGGEDGVFASGGEGRGDY</sequence>